<dbReference type="eggNOG" id="COG1032">
    <property type="taxonomic scope" value="Bacteria"/>
</dbReference>
<dbReference type="SFLD" id="SFLDS00029">
    <property type="entry name" value="Radical_SAM"/>
    <property type="match status" value="1"/>
</dbReference>
<accession>J7IP56</accession>
<evidence type="ECO:0000256" key="1">
    <source>
        <dbReference type="ARBA" id="ARBA00001966"/>
    </source>
</evidence>
<keyword evidence="5" id="KW-0411">Iron-sulfur</keyword>
<evidence type="ECO:0000313" key="7">
    <source>
        <dbReference type="EMBL" id="AFQ43375.1"/>
    </source>
</evidence>
<dbReference type="InterPro" id="IPR051198">
    <property type="entry name" value="BchE-like"/>
</dbReference>
<reference evidence="8" key="2">
    <citation type="submission" date="2012-08" db="EMBL/GenBank/DDBJ databases">
        <title>Finished genome of Desulfosporosinus meridiei DSM 13257.</title>
        <authorList>
            <person name="Huntemann M."/>
            <person name="Wei C.-L."/>
            <person name="Han J."/>
            <person name="Detter J.C."/>
            <person name="Han C."/>
            <person name="Davenport K."/>
            <person name="Daligault H."/>
            <person name="Erkkila T."/>
            <person name="Gu W."/>
            <person name="Munk A.C.C."/>
            <person name="Teshima H."/>
            <person name="Xu Y."/>
            <person name="Chain P."/>
            <person name="Tapia R."/>
            <person name="Chen A."/>
            <person name="Krypides N."/>
            <person name="Mavromatis K."/>
            <person name="Markowitz V."/>
            <person name="Szeto E."/>
            <person name="Ivanova N."/>
            <person name="Mikhailova N."/>
            <person name="Ovchinnikova G."/>
            <person name="Pagani I."/>
            <person name="Pati A."/>
            <person name="Goodwin L."/>
            <person name="Peters L."/>
            <person name="Pitluck S."/>
            <person name="Woyke T."/>
            <person name="Pester M."/>
            <person name="Spring S."/>
            <person name="Ollivier B."/>
            <person name="Rattei T."/>
            <person name="Klenk H.-P."/>
            <person name="Wagner M."/>
            <person name="Loy A."/>
        </authorList>
    </citation>
    <scope>NUCLEOTIDE SEQUENCE [LARGE SCALE GENOMIC DNA]</scope>
    <source>
        <strain evidence="8">ATCC BAA-275 / DSM 13257 / NCIMB 13706 / S10</strain>
    </source>
</reference>
<keyword evidence="2" id="KW-0949">S-adenosyl-L-methionine</keyword>
<dbReference type="AlphaFoldDB" id="J7IP56"/>
<reference evidence="7 8" key="1">
    <citation type="journal article" date="2012" name="J. Bacteriol.">
        <title>Complete genome sequences of Desulfosporosinus orientis DSM765T, Desulfosporosinus youngiae DSM17734T, Desulfosporosinus meridiei DSM13257T, and Desulfosporosinus acidiphilus DSM22704T.</title>
        <authorList>
            <person name="Pester M."/>
            <person name="Brambilla E."/>
            <person name="Alazard D."/>
            <person name="Rattei T."/>
            <person name="Weinmaier T."/>
            <person name="Han J."/>
            <person name="Lucas S."/>
            <person name="Lapidus A."/>
            <person name="Cheng J.F."/>
            <person name="Goodwin L."/>
            <person name="Pitluck S."/>
            <person name="Peters L."/>
            <person name="Ovchinnikova G."/>
            <person name="Teshima H."/>
            <person name="Detter J.C."/>
            <person name="Han C.S."/>
            <person name="Tapia R."/>
            <person name="Land M.L."/>
            <person name="Hauser L."/>
            <person name="Kyrpides N.C."/>
            <person name="Ivanova N.N."/>
            <person name="Pagani I."/>
            <person name="Huntmann M."/>
            <person name="Wei C.L."/>
            <person name="Davenport K.W."/>
            <person name="Daligault H."/>
            <person name="Chain P.S."/>
            <person name="Chen A."/>
            <person name="Mavromatis K."/>
            <person name="Markowitz V."/>
            <person name="Szeto E."/>
            <person name="Mikhailova N."/>
            <person name="Pati A."/>
            <person name="Wagner M."/>
            <person name="Woyke T."/>
            <person name="Ollivier B."/>
            <person name="Klenk H.P."/>
            <person name="Spring S."/>
            <person name="Loy A."/>
        </authorList>
    </citation>
    <scope>NUCLEOTIDE SEQUENCE [LARGE SCALE GENOMIC DNA]</scope>
    <source>
        <strain evidence="8">ATCC BAA-275 / DSM 13257 / NCIMB 13706 / S10</strain>
    </source>
</reference>
<dbReference type="InterPro" id="IPR007197">
    <property type="entry name" value="rSAM"/>
</dbReference>
<organism evidence="7 8">
    <name type="scientific">Desulfosporosinus meridiei (strain ATCC BAA-275 / DSM 13257 / KCTC 12902 / NCIMB 13706 / S10)</name>
    <dbReference type="NCBI Taxonomy" id="768704"/>
    <lineage>
        <taxon>Bacteria</taxon>
        <taxon>Bacillati</taxon>
        <taxon>Bacillota</taxon>
        <taxon>Clostridia</taxon>
        <taxon>Eubacteriales</taxon>
        <taxon>Desulfitobacteriaceae</taxon>
        <taxon>Desulfosporosinus</taxon>
    </lineage>
</organism>
<evidence type="ECO:0000256" key="3">
    <source>
        <dbReference type="ARBA" id="ARBA00022723"/>
    </source>
</evidence>
<dbReference type="InterPro" id="IPR058240">
    <property type="entry name" value="rSAM_sf"/>
</dbReference>
<dbReference type="GO" id="GO:0003824">
    <property type="term" value="F:catalytic activity"/>
    <property type="evidence" value="ECO:0007669"/>
    <property type="project" value="InterPro"/>
</dbReference>
<sequence length="312" mass="35403">MFNRQTDDISFTKEILLERVFAMRYEGIVYRPPSEADSLLIQATIGCPHNRCTFCGMYRTKKFKIRPVADIKEDLKRAQELYGNDVESIFFPDGNTIVMKTEQLAEILEYAGRLFPRLFRMTMYGSAKFLKLKTLAELQRLRAAGLTRIHSGLESGDDIVLANIQKGFTAAEMIENGRKVKEAGIELSEYILIGIGGHERSQEHALESARVLNAIAPDFTRLRTYNPAEGTPLGEEYQQGKFRLLSPHAAIRETRLLVENLRGPGRLMSDHISNFAWINGELPADKPTMLAELDRLLNVSEDSFTRADPRYL</sequence>
<dbReference type="Pfam" id="PF04055">
    <property type="entry name" value="Radical_SAM"/>
    <property type="match status" value="1"/>
</dbReference>
<dbReference type="InterPro" id="IPR013785">
    <property type="entry name" value="Aldolase_TIM"/>
</dbReference>
<dbReference type="STRING" id="768704.Desmer_1372"/>
<gene>
    <name evidence="7" type="ordered locus">Desmer_1372</name>
</gene>
<dbReference type="Proteomes" id="UP000005262">
    <property type="component" value="Chromosome"/>
</dbReference>
<dbReference type="GO" id="GO:0051536">
    <property type="term" value="F:iron-sulfur cluster binding"/>
    <property type="evidence" value="ECO:0007669"/>
    <property type="project" value="UniProtKB-KW"/>
</dbReference>
<keyword evidence="4" id="KW-0408">Iron</keyword>
<dbReference type="KEGG" id="dmi:Desmer_1372"/>
<dbReference type="PANTHER" id="PTHR43409:SF4">
    <property type="entry name" value="RADICAL SAM SUPERFAMILY PROTEIN"/>
    <property type="match status" value="1"/>
</dbReference>
<dbReference type="CDD" id="cd01335">
    <property type="entry name" value="Radical_SAM"/>
    <property type="match status" value="1"/>
</dbReference>
<dbReference type="InterPro" id="IPR006638">
    <property type="entry name" value="Elp3/MiaA/NifB-like_rSAM"/>
</dbReference>
<evidence type="ECO:0000313" key="8">
    <source>
        <dbReference type="Proteomes" id="UP000005262"/>
    </source>
</evidence>
<feature type="domain" description="Radical SAM core" evidence="6">
    <location>
        <begin position="31"/>
        <end position="264"/>
    </location>
</feature>
<dbReference type="SMART" id="SM00729">
    <property type="entry name" value="Elp3"/>
    <property type="match status" value="1"/>
</dbReference>
<dbReference type="Gene3D" id="3.20.20.70">
    <property type="entry name" value="Aldolase class I"/>
    <property type="match status" value="1"/>
</dbReference>
<dbReference type="SUPFAM" id="SSF102114">
    <property type="entry name" value="Radical SAM enzymes"/>
    <property type="match status" value="1"/>
</dbReference>
<comment type="cofactor">
    <cofactor evidence="1">
        <name>[4Fe-4S] cluster</name>
        <dbReference type="ChEBI" id="CHEBI:49883"/>
    </cofactor>
</comment>
<keyword evidence="8" id="KW-1185">Reference proteome</keyword>
<keyword evidence="3" id="KW-0479">Metal-binding</keyword>
<dbReference type="SFLD" id="SFLDG01095">
    <property type="entry name" value="Uncharacterised_Radical_SAM_Su"/>
    <property type="match status" value="1"/>
</dbReference>
<dbReference type="SFLD" id="SFLDG01082">
    <property type="entry name" value="B12-binding_domain_containing"/>
    <property type="match status" value="1"/>
</dbReference>
<name>J7IP56_DESMD</name>
<evidence type="ECO:0000256" key="4">
    <source>
        <dbReference type="ARBA" id="ARBA00023004"/>
    </source>
</evidence>
<evidence type="ECO:0000256" key="2">
    <source>
        <dbReference type="ARBA" id="ARBA00022691"/>
    </source>
</evidence>
<dbReference type="GO" id="GO:0046872">
    <property type="term" value="F:metal ion binding"/>
    <property type="evidence" value="ECO:0007669"/>
    <property type="project" value="UniProtKB-KW"/>
</dbReference>
<evidence type="ECO:0000259" key="6">
    <source>
        <dbReference type="PROSITE" id="PS51918"/>
    </source>
</evidence>
<dbReference type="HOGENOM" id="CLU_044464_1_0_9"/>
<dbReference type="PANTHER" id="PTHR43409">
    <property type="entry name" value="ANAEROBIC MAGNESIUM-PROTOPORPHYRIN IX MONOMETHYL ESTER CYCLASE-RELATED"/>
    <property type="match status" value="1"/>
</dbReference>
<dbReference type="PROSITE" id="PS51918">
    <property type="entry name" value="RADICAL_SAM"/>
    <property type="match status" value="1"/>
</dbReference>
<protein>
    <submittedName>
        <fullName evidence="7">Fe-S oxidoreductase</fullName>
    </submittedName>
</protein>
<proteinExistence type="predicted"/>
<evidence type="ECO:0000256" key="5">
    <source>
        <dbReference type="ARBA" id="ARBA00023014"/>
    </source>
</evidence>
<dbReference type="EMBL" id="CP003629">
    <property type="protein sequence ID" value="AFQ43375.1"/>
    <property type="molecule type" value="Genomic_DNA"/>
</dbReference>